<organism evidence="1 2">
    <name type="scientific">Chryseosolibacter indicus</name>
    <dbReference type="NCBI Taxonomy" id="2782351"/>
    <lineage>
        <taxon>Bacteria</taxon>
        <taxon>Pseudomonadati</taxon>
        <taxon>Bacteroidota</taxon>
        <taxon>Cytophagia</taxon>
        <taxon>Cytophagales</taxon>
        <taxon>Chryseotaleaceae</taxon>
        <taxon>Chryseosolibacter</taxon>
    </lineage>
</organism>
<gene>
    <name evidence="1" type="ORF">KK060_09215</name>
</gene>
<evidence type="ECO:0000313" key="1">
    <source>
        <dbReference type="EMBL" id="MBT1703457.1"/>
    </source>
</evidence>
<dbReference type="EMBL" id="JAHESD010000015">
    <property type="protein sequence ID" value="MBT1703457.1"/>
    <property type="molecule type" value="Genomic_DNA"/>
</dbReference>
<dbReference type="Proteomes" id="UP000772618">
    <property type="component" value="Unassembled WGS sequence"/>
</dbReference>
<accession>A0ABS5VPT1</accession>
<evidence type="ECO:0000313" key="2">
    <source>
        <dbReference type="Proteomes" id="UP000772618"/>
    </source>
</evidence>
<name>A0ABS5VPT1_9BACT</name>
<protein>
    <submittedName>
        <fullName evidence="1">Uncharacterized protein</fullName>
    </submittedName>
</protein>
<proteinExistence type="predicted"/>
<dbReference type="RefSeq" id="WP_254153418.1">
    <property type="nucleotide sequence ID" value="NZ_JAHESD010000015.1"/>
</dbReference>
<comment type="caution">
    <text evidence="1">The sequence shown here is derived from an EMBL/GenBank/DDBJ whole genome shotgun (WGS) entry which is preliminary data.</text>
</comment>
<reference evidence="1 2" key="1">
    <citation type="submission" date="2021-05" db="EMBL/GenBank/DDBJ databases">
        <title>A Polyphasic approach of four new species of the genus Ohtaekwangia: Ohtaekwangia histidinii sp. nov., Ohtaekwangia cretensis sp. nov., Ohtaekwangia indiensis sp. nov., Ohtaekwangia reichenbachii sp. nov. from diverse environment.</title>
        <authorList>
            <person name="Octaviana S."/>
        </authorList>
    </citation>
    <scope>NUCLEOTIDE SEQUENCE [LARGE SCALE GENOMIC DNA]</scope>
    <source>
        <strain evidence="1 2">PWU20</strain>
    </source>
</reference>
<sequence length="160" mass="17966">MANPFTHEAFHMLDQEERDFMLKLPLLVCILIAGADGNIDRKEIKGAIQTAEKNNKRFNTIWGSYFTEVSKDFEDKLKVLILEYPYESTQRNPLIIDELSKINTIWTKLDAAIATSFYQILQEFAAKVASSSGGWLGLGSIGTAEARLVKLPMILDPGKI</sequence>
<keyword evidence="2" id="KW-1185">Reference proteome</keyword>